<gene>
    <name evidence="2" type="ORF">GFSPODELE1_LOCUS5830</name>
</gene>
<dbReference type="EMBL" id="OZ037947">
    <property type="protein sequence ID" value="CAL1706341.1"/>
    <property type="molecule type" value="Genomic_DNA"/>
</dbReference>
<evidence type="ECO:0000313" key="2">
    <source>
        <dbReference type="EMBL" id="CAL1706341.1"/>
    </source>
</evidence>
<accession>A0ABP1DES3</accession>
<proteinExistence type="predicted"/>
<feature type="compositionally biased region" description="Basic and acidic residues" evidence="1">
    <location>
        <begin position="96"/>
        <end position="120"/>
    </location>
</feature>
<feature type="compositionally biased region" description="Polar residues" evidence="1">
    <location>
        <begin position="121"/>
        <end position="138"/>
    </location>
</feature>
<feature type="region of interest" description="Disordered" evidence="1">
    <location>
        <begin position="95"/>
        <end position="192"/>
    </location>
</feature>
<evidence type="ECO:0000256" key="1">
    <source>
        <dbReference type="SAM" id="MobiDB-lite"/>
    </source>
</evidence>
<name>A0ABP1DES3_9APHY</name>
<sequence>MGPNANPSFFREDVDHKGWFNTWTARGNRSVPPMKQQADAVNAISAWLGTHINSPEPIVNCEDSVQDQIQLQLMQPLGYILQTRYRNTVMDPLRGTSDDQTWHHEVPKKDTKKNAKKVSDDQISTGDQVVDQDSSTSGQDHEDAHNRHDKSEEEGAHSNTQGADQSDNDDKDKQSDLRSDIPARGAPPAAFMPFWGRSTYAAHKNAKKMALAHHKGGLAGFPDFLMMGSGSHQDHGGIGEGKTSWGVSNDVLQNDLFDKSMAPKGKFLWTSKGQMPNLVRQIWGELEFFSSQWGFFTNGSLIMVFVKTSKNELVFSDFQPWEQDDVLQALAGLSFAAYDTVKEELFQETDLNLIEMLCPENSRVMDW</sequence>
<organism evidence="2 3">
    <name type="scientific">Somion occarium</name>
    <dbReference type="NCBI Taxonomy" id="3059160"/>
    <lineage>
        <taxon>Eukaryota</taxon>
        <taxon>Fungi</taxon>
        <taxon>Dikarya</taxon>
        <taxon>Basidiomycota</taxon>
        <taxon>Agaricomycotina</taxon>
        <taxon>Agaricomycetes</taxon>
        <taxon>Polyporales</taxon>
        <taxon>Cerrenaceae</taxon>
        <taxon>Somion</taxon>
    </lineage>
</organism>
<feature type="compositionally biased region" description="Basic and acidic residues" evidence="1">
    <location>
        <begin position="139"/>
        <end position="156"/>
    </location>
</feature>
<dbReference type="Proteomes" id="UP001497453">
    <property type="component" value="Chromosome 4"/>
</dbReference>
<feature type="compositionally biased region" description="Basic and acidic residues" evidence="1">
    <location>
        <begin position="168"/>
        <end position="181"/>
    </location>
</feature>
<reference evidence="3" key="1">
    <citation type="submission" date="2024-04" db="EMBL/GenBank/DDBJ databases">
        <authorList>
            <person name="Shaw F."/>
            <person name="Minotto A."/>
        </authorList>
    </citation>
    <scope>NUCLEOTIDE SEQUENCE [LARGE SCALE GENOMIC DNA]</scope>
</reference>
<protein>
    <submittedName>
        <fullName evidence="2">Uncharacterized protein</fullName>
    </submittedName>
</protein>
<keyword evidence="3" id="KW-1185">Reference proteome</keyword>
<evidence type="ECO:0000313" key="3">
    <source>
        <dbReference type="Proteomes" id="UP001497453"/>
    </source>
</evidence>